<dbReference type="InterPro" id="IPR023170">
    <property type="entry name" value="HhH_base_excis_C"/>
</dbReference>
<evidence type="ECO:0000259" key="1">
    <source>
        <dbReference type="SMART" id="SM00478"/>
    </source>
</evidence>
<dbReference type="PIRSF" id="PIRSF001435">
    <property type="entry name" value="Nth"/>
    <property type="match status" value="1"/>
</dbReference>
<evidence type="ECO:0000313" key="2">
    <source>
        <dbReference type="EMBL" id="ADY26557.1"/>
    </source>
</evidence>
<keyword evidence="3" id="KW-1185">Reference proteome</keyword>
<organism evidence="2 3">
    <name type="scientific">Deinococcus proteolyticus (strain ATCC 35074 / DSM 20540 / JCM 6276 / NBRC 101906 / NCIMB 13154 / VKM Ac-1939 / CCM 2703 / MRP)</name>
    <dbReference type="NCBI Taxonomy" id="693977"/>
    <lineage>
        <taxon>Bacteria</taxon>
        <taxon>Thermotogati</taxon>
        <taxon>Deinococcota</taxon>
        <taxon>Deinococci</taxon>
        <taxon>Deinococcales</taxon>
        <taxon>Deinococcaceae</taxon>
        <taxon>Deinococcus</taxon>
    </lineage>
</organism>
<dbReference type="InterPro" id="IPR011257">
    <property type="entry name" value="DNA_glycosylase"/>
</dbReference>
<dbReference type="PANTHER" id="PTHR47203:SF1">
    <property type="entry name" value="HYPOTHETICAL BASE EXCISION DNA REPAIR PROTEIN (EUROFUNG)"/>
    <property type="match status" value="1"/>
</dbReference>
<dbReference type="GO" id="GO:0003824">
    <property type="term" value="F:catalytic activity"/>
    <property type="evidence" value="ECO:0007669"/>
    <property type="project" value="InterPro"/>
</dbReference>
<reference evidence="3" key="1">
    <citation type="submission" date="2011-02" db="EMBL/GenBank/DDBJ databases">
        <title>The complete sequence of chromosome of Deinococcus proteolyticus DSM 20540.</title>
        <authorList>
            <consortium name="US DOE Joint Genome Institute (JGI-PGF)"/>
            <person name="Lucas S."/>
            <person name="Copeland A."/>
            <person name="Lapidus A."/>
            <person name="Bruce D."/>
            <person name="Goodwin L."/>
            <person name="Pitluck S."/>
            <person name="Kyrpides N."/>
            <person name="Mavromatis K."/>
            <person name="Pagani I."/>
            <person name="Ivanova N."/>
            <person name="Ovchinnikova G."/>
            <person name="Zeytun A."/>
            <person name="Detter J.C."/>
            <person name="Han C."/>
            <person name="Land M."/>
            <person name="Hauser L."/>
            <person name="Markowitz V."/>
            <person name="Cheng J.-F."/>
            <person name="Hugenholtz P."/>
            <person name="Woyke T."/>
            <person name="Wu D."/>
            <person name="Pukall R."/>
            <person name="Steenblock K."/>
            <person name="Brambilla E."/>
            <person name="Klenk H.-P."/>
            <person name="Eisen J.A."/>
        </authorList>
    </citation>
    <scope>NUCLEOTIDE SEQUENCE [LARGE SCALE GENOMIC DNA]</scope>
    <source>
        <strain evidence="3">ATCC 35074 / DSM 20540 / JCM 6276 / NBRC 101906 / NCIMB 13154 / VKM Ac-1939 / CCM 2703 / MRP</strain>
    </source>
</reference>
<dbReference type="SMART" id="SM00478">
    <property type="entry name" value="ENDO3c"/>
    <property type="match status" value="1"/>
</dbReference>
<reference evidence="2 3" key="2">
    <citation type="journal article" date="2012" name="Stand. Genomic Sci.">
        <title>Complete genome sequence of the orange-red pigmented, radioresistant Deinococcus proteolyticus type strain (MRP(T)).</title>
        <authorList>
            <person name="Copeland A."/>
            <person name="Zeytun A."/>
            <person name="Yassawong M."/>
            <person name="Nolan M."/>
            <person name="Lucas S."/>
            <person name="Hammon N."/>
            <person name="Deshpande S."/>
            <person name="Cheng J.F."/>
            <person name="Han C."/>
            <person name="Tapia R."/>
            <person name="Goodwin L.A."/>
            <person name="Pitluck S."/>
            <person name="Mavromatis K."/>
            <person name="Liolios K."/>
            <person name="Pagani I."/>
            <person name="Ivanova N."/>
            <person name="Mikhailova N."/>
            <person name="Pati A."/>
            <person name="Chen A."/>
            <person name="Palaniappan K."/>
            <person name="Land M."/>
            <person name="Hauser L."/>
            <person name="Jeffries C.D."/>
            <person name="Brambilla E.M."/>
            <person name="Rohde M."/>
            <person name="Sikorski J."/>
            <person name="Pukall R."/>
            <person name="Goker M."/>
            <person name="Detter J.C."/>
            <person name="Woyke T."/>
            <person name="Bristow J."/>
            <person name="Eisen J.A."/>
            <person name="Markowitz V."/>
            <person name="Hugenholtz P."/>
            <person name="Kyrpides N.C."/>
            <person name="Klenk H.P."/>
            <person name="Lapidus A."/>
        </authorList>
    </citation>
    <scope>NUCLEOTIDE SEQUENCE [LARGE SCALE GENOMIC DNA]</scope>
    <source>
        <strain evidence="3">ATCC 35074 / DSM 20540 / JCM 6276 / NBRC 101906 / NCIMB 13154 / VKM Ac-1939 / CCM 2703 / MRP</strain>
    </source>
</reference>
<dbReference type="SUPFAM" id="SSF48150">
    <property type="entry name" value="DNA-glycosylase"/>
    <property type="match status" value="1"/>
</dbReference>
<dbReference type="AlphaFoldDB" id="F0RJI7"/>
<evidence type="ECO:0000313" key="3">
    <source>
        <dbReference type="Proteomes" id="UP000007718"/>
    </source>
</evidence>
<dbReference type="eggNOG" id="COG0177">
    <property type="taxonomic scope" value="Bacteria"/>
</dbReference>
<dbReference type="EMBL" id="CP002536">
    <property type="protein sequence ID" value="ADY26557.1"/>
    <property type="molecule type" value="Genomic_DNA"/>
</dbReference>
<protein>
    <submittedName>
        <fullName evidence="2">Iron-sulfur cluster loop</fullName>
    </submittedName>
</protein>
<dbReference type="Gene3D" id="1.10.340.30">
    <property type="entry name" value="Hypothetical protein, domain 2"/>
    <property type="match status" value="1"/>
</dbReference>
<dbReference type="STRING" id="693977.Deipr_1415"/>
<accession>F0RJI7</accession>
<dbReference type="InterPro" id="IPR003265">
    <property type="entry name" value="HhH-GPD_domain"/>
</dbReference>
<dbReference type="Proteomes" id="UP000007718">
    <property type="component" value="Chromosome"/>
</dbReference>
<dbReference type="KEGG" id="dpt:Deipr_1415"/>
<dbReference type="Pfam" id="PF00730">
    <property type="entry name" value="HhH-GPD"/>
    <property type="match status" value="1"/>
</dbReference>
<dbReference type="PANTHER" id="PTHR47203">
    <property type="match status" value="1"/>
</dbReference>
<proteinExistence type="predicted"/>
<gene>
    <name evidence="2" type="ordered locus">Deipr_1415</name>
</gene>
<feature type="domain" description="HhH-GPD" evidence="1">
    <location>
        <begin position="35"/>
        <end position="196"/>
    </location>
</feature>
<dbReference type="CDD" id="cd00056">
    <property type="entry name" value="ENDO3c"/>
    <property type="match status" value="1"/>
</dbReference>
<dbReference type="GO" id="GO:0006284">
    <property type="term" value="P:base-excision repair"/>
    <property type="evidence" value="ECO:0007669"/>
    <property type="project" value="InterPro"/>
</dbReference>
<sequence length="227" mass="24954">MEGIEALLDAHGFGPGGVSLTPNPEPLDGLIRLILAQQNTWAVAQRQWEALKAAYPHWEAALLAEPEEIETVLRGAGGGLACSKSRAVWGILRRLEEERGRPSLRFLHRLPPAEARTVLQALPGVGQRTASLLLLFHLAQPAAAVDSNIERLLHRLEVVPPGWKADRQELWLEGVLPADAPLRAAFHRAGVRHGREICTRHAPRCPACVLREWCPSAQFFVTESAPD</sequence>
<name>F0RJI7_DEIPM</name>
<dbReference type="Gene3D" id="1.10.1670.10">
    <property type="entry name" value="Helix-hairpin-Helix base-excision DNA repair enzymes (C-terminal)"/>
    <property type="match status" value="1"/>
</dbReference>
<dbReference type="HOGENOM" id="CLU_012862_3_4_0"/>